<evidence type="ECO:0000313" key="3">
    <source>
        <dbReference type="Proteomes" id="UP000094094"/>
    </source>
</evidence>
<dbReference type="KEGG" id="slc:SL103_03555"/>
<protein>
    <submittedName>
        <fullName evidence="2">Uncharacterized protein</fullName>
    </submittedName>
</protein>
<dbReference type="Proteomes" id="UP000094094">
    <property type="component" value="Chromosome"/>
</dbReference>
<keyword evidence="1" id="KW-1133">Transmembrane helix</keyword>
<dbReference type="AlphaFoldDB" id="A0A1D7VW40"/>
<evidence type="ECO:0000313" key="2">
    <source>
        <dbReference type="EMBL" id="AOP50960.1"/>
    </source>
</evidence>
<sequence length="121" mass="11983">MNNDQAPAVLPPLDGPRHGMGAVLGRLVVGLLLLVGAGLTAVIVPLFVMASDNCFEGDARPICSTGGQQTVAFLPVAAAVTAAVLTVIGIGSRRTAGVVCLLAAPCVLALAWLVSLGIAGA</sequence>
<feature type="transmembrane region" description="Helical" evidence="1">
    <location>
        <begin position="98"/>
        <end position="119"/>
    </location>
</feature>
<dbReference type="EMBL" id="CP017157">
    <property type="protein sequence ID" value="AOP50960.1"/>
    <property type="molecule type" value="Genomic_DNA"/>
</dbReference>
<dbReference type="RefSeq" id="WP_069573357.1">
    <property type="nucleotide sequence ID" value="NZ_CP017157.1"/>
</dbReference>
<feature type="transmembrane region" description="Helical" evidence="1">
    <location>
        <begin position="27"/>
        <end position="50"/>
    </location>
</feature>
<feature type="transmembrane region" description="Helical" evidence="1">
    <location>
        <begin position="70"/>
        <end position="91"/>
    </location>
</feature>
<reference evidence="2 3" key="1">
    <citation type="submission" date="2016-09" db="EMBL/GenBank/DDBJ databases">
        <title>Complete genome sequencing of Streptomyces lydicus 103 and metabolic pathways analysis of antibiotic biosynthesis.</title>
        <authorList>
            <person name="Jia N."/>
            <person name="Ding M.-Z."/>
            <person name="Gao F."/>
            <person name="Yuan Y.-J."/>
        </authorList>
    </citation>
    <scope>NUCLEOTIDE SEQUENCE [LARGE SCALE GENOMIC DNA]</scope>
    <source>
        <strain evidence="2 3">103</strain>
    </source>
</reference>
<gene>
    <name evidence="2" type="ORF">SL103_03555</name>
</gene>
<name>A0A1D7VW40_9ACTN</name>
<keyword evidence="1" id="KW-0812">Transmembrane</keyword>
<organism evidence="2 3">
    <name type="scientific">Streptomyces lydicus</name>
    <dbReference type="NCBI Taxonomy" id="47763"/>
    <lineage>
        <taxon>Bacteria</taxon>
        <taxon>Bacillati</taxon>
        <taxon>Actinomycetota</taxon>
        <taxon>Actinomycetes</taxon>
        <taxon>Kitasatosporales</taxon>
        <taxon>Streptomycetaceae</taxon>
        <taxon>Streptomyces</taxon>
    </lineage>
</organism>
<keyword evidence="3" id="KW-1185">Reference proteome</keyword>
<accession>A0A1D7VW40</accession>
<proteinExistence type="predicted"/>
<keyword evidence="1" id="KW-0472">Membrane</keyword>
<evidence type="ECO:0000256" key="1">
    <source>
        <dbReference type="SAM" id="Phobius"/>
    </source>
</evidence>